<reference evidence="1 2" key="1">
    <citation type="journal article" date="2021" name="Arch. Microbiol.">
        <title>Harenicola maris gen. nov., sp. nov. isolated from the Sea of Japan shallow sediments.</title>
        <authorList>
            <person name="Romanenko L.A."/>
            <person name="Kurilenko V.V."/>
            <person name="Chernysheva N.Y."/>
            <person name="Tekutyeva L.A."/>
            <person name="Velansky P.V."/>
            <person name="Svetashev V.I."/>
            <person name="Isaeva M.P."/>
        </authorList>
    </citation>
    <scope>NUCLEOTIDE SEQUENCE [LARGE SCALE GENOMIC DNA]</scope>
    <source>
        <strain evidence="1 2">KMM 3653</strain>
    </source>
</reference>
<evidence type="ECO:0000313" key="2">
    <source>
        <dbReference type="Proteomes" id="UP001315686"/>
    </source>
</evidence>
<evidence type="ECO:0000313" key="1">
    <source>
        <dbReference type="EMBL" id="MBT0955757.1"/>
    </source>
</evidence>
<protein>
    <submittedName>
        <fullName evidence="1">Uncharacterized protein</fullName>
    </submittedName>
</protein>
<comment type="caution">
    <text evidence="1">The sequence shown here is derived from an EMBL/GenBank/DDBJ whole genome shotgun (WGS) entry which is preliminary data.</text>
</comment>
<proteinExistence type="predicted"/>
<accession>A0AAP2CMF1</accession>
<name>A0AAP2CMF1_9RHOB</name>
<sequence>MLLYKNSDLHKCHAAAVQTLSPYFDRIAPVHFTLSYTITTPEHEITLDTFMAHGEITQALGAASLGAAPDVSARPKEGLFAGLISGPAPQ</sequence>
<dbReference type="EMBL" id="JADQAZ010000001">
    <property type="protein sequence ID" value="MBT0955757.1"/>
    <property type="molecule type" value="Genomic_DNA"/>
</dbReference>
<dbReference type="RefSeq" id="WP_327791984.1">
    <property type="nucleotide sequence ID" value="NZ_JADQAZ010000001.1"/>
</dbReference>
<dbReference type="AlphaFoldDB" id="A0AAP2CMF1"/>
<dbReference type="Proteomes" id="UP001315686">
    <property type="component" value="Unassembled WGS sequence"/>
</dbReference>
<gene>
    <name evidence="1" type="ORF">IV417_00035</name>
</gene>
<keyword evidence="2" id="KW-1185">Reference proteome</keyword>
<organism evidence="1 2">
    <name type="scientific">Harenicola maris</name>
    <dbReference type="NCBI Taxonomy" id="2841044"/>
    <lineage>
        <taxon>Bacteria</taxon>
        <taxon>Pseudomonadati</taxon>
        <taxon>Pseudomonadota</taxon>
        <taxon>Alphaproteobacteria</taxon>
        <taxon>Rhodobacterales</taxon>
        <taxon>Paracoccaceae</taxon>
        <taxon>Harenicola</taxon>
    </lineage>
</organism>